<reference evidence="3" key="1">
    <citation type="journal article" date="2019" name="Int. J. Syst. Evol. Microbiol.">
        <title>The Global Catalogue of Microorganisms (GCM) 10K type strain sequencing project: providing services to taxonomists for standard genome sequencing and annotation.</title>
        <authorList>
            <consortium name="The Broad Institute Genomics Platform"/>
            <consortium name="The Broad Institute Genome Sequencing Center for Infectious Disease"/>
            <person name="Wu L."/>
            <person name="Ma J."/>
        </authorList>
    </citation>
    <scope>NUCLEOTIDE SEQUENCE [LARGE SCALE GENOMIC DNA]</scope>
    <source>
        <strain evidence="3">JCM 18015</strain>
    </source>
</reference>
<organism evidence="2 3">
    <name type="scientific">[Roseibacterium] beibuensis</name>
    <dbReference type="NCBI Taxonomy" id="1193142"/>
    <lineage>
        <taxon>Bacteria</taxon>
        <taxon>Pseudomonadati</taxon>
        <taxon>Pseudomonadota</taxon>
        <taxon>Alphaproteobacteria</taxon>
        <taxon>Rhodobacterales</taxon>
        <taxon>Roseobacteraceae</taxon>
        <taxon>Roseicyclus</taxon>
    </lineage>
</organism>
<evidence type="ECO:0000259" key="1">
    <source>
        <dbReference type="Pfam" id="PF02602"/>
    </source>
</evidence>
<dbReference type="InterPro" id="IPR036108">
    <property type="entry name" value="4pyrrol_syn_uPrphyn_synt_sf"/>
</dbReference>
<dbReference type="EMBL" id="BAABHW010000002">
    <property type="protein sequence ID" value="GAA5074744.1"/>
    <property type="molecule type" value="Genomic_DNA"/>
</dbReference>
<dbReference type="Pfam" id="PF02602">
    <property type="entry name" value="HEM4"/>
    <property type="match status" value="1"/>
</dbReference>
<comment type="caution">
    <text evidence="2">The sequence shown here is derived from an EMBL/GenBank/DDBJ whole genome shotgun (WGS) entry which is preliminary data.</text>
</comment>
<dbReference type="Proteomes" id="UP001499910">
    <property type="component" value="Unassembled WGS sequence"/>
</dbReference>
<dbReference type="CDD" id="cd06578">
    <property type="entry name" value="HemD"/>
    <property type="match status" value="1"/>
</dbReference>
<proteinExistence type="predicted"/>
<protein>
    <submittedName>
        <fullName evidence="2">Uroporphyrinogen-III synthase</fullName>
    </submittedName>
</protein>
<feature type="domain" description="Tetrapyrrole biosynthesis uroporphyrinogen III synthase" evidence="1">
    <location>
        <begin position="21"/>
        <end position="223"/>
    </location>
</feature>
<dbReference type="Gene3D" id="3.40.50.10090">
    <property type="match status" value="2"/>
</dbReference>
<dbReference type="SUPFAM" id="SSF69618">
    <property type="entry name" value="HemD-like"/>
    <property type="match status" value="1"/>
</dbReference>
<sequence>MSDNAKPLILLTRPKAQSERFARALRDRLGEVEVVIAPLMEVVPLTAPPEAAQARTLIFTSENAVPQAGAGAHRVAWCVGRRTALAAQKAGFLPISVDGTADDLVARLAHERPEGPIWHLHGTHVRGDIAGRLEQAGIAVHEAAVYDQRTVTPDPAFLAGLRRPGAILPIFSPRSAKLLAKAAGDRPPRLTLIAISVAARDALPDPWQSGVDVAESPNAEAILEEIARRIGA</sequence>
<evidence type="ECO:0000313" key="2">
    <source>
        <dbReference type="EMBL" id="GAA5074744.1"/>
    </source>
</evidence>
<keyword evidence="3" id="KW-1185">Reference proteome</keyword>
<gene>
    <name evidence="2" type="ORF">GCM10023209_22170</name>
</gene>
<evidence type="ECO:0000313" key="3">
    <source>
        <dbReference type="Proteomes" id="UP001499910"/>
    </source>
</evidence>
<name>A0ABP9LF60_9RHOB</name>
<dbReference type="RefSeq" id="WP_259553915.1">
    <property type="nucleotide sequence ID" value="NZ_BAABHW010000002.1"/>
</dbReference>
<dbReference type="InterPro" id="IPR003754">
    <property type="entry name" value="4pyrrol_synth_uPrphyn_synth"/>
</dbReference>
<accession>A0ABP9LF60</accession>